<sequence length="58" mass="6784">MLTEWAEKGTPKQRDYLHGVFVAEHESRRQELLKAALLPAMKVLTGFDYSNVRFPEDY</sequence>
<organism evidence="1 2">
    <name type="scientific">Paeniglutamicibacter sulfureus</name>
    <dbReference type="NCBI Taxonomy" id="43666"/>
    <lineage>
        <taxon>Bacteria</taxon>
        <taxon>Bacillati</taxon>
        <taxon>Actinomycetota</taxon>
        <taxon>Actinomycetes</taxon>
        <taxon>Micrococcales</taxon>
        <taxon>Micrococcaceae</taxon>
        <taxon>Paeniglutamicibacter</taxon>
    </lineage>
</organism>
<gene>
    <name evidence="1" type="ORF">J2S64_002124</name>
</gene>
<dbReference type="RefSeq" id="WP_310290233.1">
    <property type="nucleotide sequence ID" value="NZ_BAAAWO010000001.1"/>
</dbReference>
<proteinExistence type="predicted"/>
<accession>A0ABU2BIG9</accession>
<reference evidence="1 2" key="1">
    <citation type="submission" date="2023-07" db="EMBL/GenBank/DDBJ databases">
        <title>Sequencing the genomes of 1000 actinobacteria strains.</title>
        <authorList>
            <person name="Klenk H.-P."/>
        </authorList>
    </citation>
    <scope>NUCLEOTIDE SEQUENCE [LARGE SCALE GENOMIC DNA]</scope>
    <source>
        <strain evidence="1 2">DSM 20167</strain>
    </source>
</reference>
<keyword evidence="2" id="KW-1185">Reference proteome</keyword>
<comment type="caution">
    <text evidence="1">The sequence shown here is derived from an EMBL/GenBank/DDBJ whole genome shotgun (WGS) entry which is preliminary data.</text>
</comment>
<dbReference type="EMBL" id="JAVDYI010000001">
    <property type="protein sequence ID" value="MDR7358433.1"/>
    <property type="molecule type" value="Genomic_DNA"/>
</dbReference>
<evidence type="ECO:0000313" key="2">
    <source>
        <dbReference type="Proteomes" id="UP001183817"/>
    </source>
</evidence>
<protein>
    <submittedName>
        <fullName evidence="1">Uncharacterized protein</fullName>
    </submittedName>
</protein>
<dbReference type="Proteomes" id="UP001183817">
    <property type="component" value="Unassembled WGS sequence"/>
</dbReference>
<evidence type="ECO:0000313" key="1">
    <source>
        <dbReference type="EMBL" id="MDR7358433.1"/>
    </source>
</evidence>
<name>A0ABU2BIG9_9MICC</name>